<dbReference type="InterPro" id="IPR035965">
    <property type="entry name" value="PAS-like_dom_sf"/>
</dbReference>
<dbReference type="NCBIfam" id="TIGR00229">
    <property type="entry name" value="sensory_box"/>
    <property type="match status" value="2"/>
</dbReference>
<dbReference type="EMBL" id="AM167904">
    <property type="protein sequence ID" value="CAJ47957.1"/>
    <property type="molecule type" value="Genomic_DNA"/>
</dbReference>
<dbReference type="PROSITE" id="PS50112">
    <property type="entry name" value="PAS"/>
    <property type="match status" value="2"/>
</dbReference>
<dbReference type="Gene3D" id="1.10.287.950">
    <property type="entry name" value="Methyl-accepting chemotaxis protein"/>
    <property type="match status" value="1"/>
</dbReference>
<evidence type="ECO:0000259" key="2">
    <source>
        <dbReference type="PROSITE" id="PS50111"/>
    </source>
</evidence>
<evidence type="ECO:0000313" key="6">
    <source>
        <dbReference type="Proteomes" id="UP000001977"/>
    </source>
</evidence>
<dbReference type="Gene3D" id="3.30.450.20">
    <property type="entry name" value="PAS domain"/>
    <property type="match status" value="2"/>
</dbReference>
<dbReference type="PANTHER" id="PTHR24422:SF10">
    <property type="entry name" value="CHEMOTAXIS PROTEIN METHYLTRANSFERASE 2"/>
    <property type="match status" value="1"/>
</dbReference>
<evidence type="ECO:0000259" key="4">
    <source>
        <dbReference type="PROSITE" id="PS50113"/>
    </source>
</evidence>
<dbReference type="CDD" id="cd00130">
    <property type="entry name" value="PAS"/>
    <property type="match status" value="2"/>
</dbReference>
<feature type="domain" description="PAC" evidence="4">
    <location>
        <begin position="200"/>
        <end position="252"/>
    </location>
</feature>
<dbReference type="InterPro" id="IPR001610">
    <property type="entry name" value="PAC"/>
</dbReference>
<dbReference type="InterPro" id="IPR000700">
    <property type="entry name" value="PAS-assoc_C"/>
</dbReference>
<dbReference type="InterPro" id="IPR000014">
    <property type="entry name" value="PAS"/>
</dbReference>
<dbReference type="GO" id="GO:0016020">
    <property type="term" value="C:membrane"/>
    <property type="evidence" value="ECO:0007669"/>
    <property type="project" value="InterPro"/>
</dbReference>
<keyword evidence="6" id="KW-1185">Reference proteome</keyword>
<accession>Q2KZJ3</accession>
<dbReference type="PROSITE" id="PS50113">
    <property type="entry name" value="PAC"/>
    <property type="match status" value="1"/>
</dbReference>
<dbReference type="InterPro" id="IPR013656">
    <property type="entry name" value="PAS_4"/>
</dbReference>
<dbReference type="PROSITE" id="PS50111">
    <property type="entry name" value="CHEMOTAXIS_TRANSDUC_2"/>
    <property type="match status" value="1"/>
</dbReference>
<feature type="domain" description="Methyl-accepting transducer" evidence="2">
    <location>
        <begin position="259"/>
        <end position="427"/>
    </location>
</feature>
<dbReference type="STRING" id="360910.BAV0353"/>
<dbReference type="InterPro" id="IPR050903">
    <property type="entry name" value="Bact_Chemotaxis_MeTrfase"/>
</dbReference>
<evidence type="ECO:0000259" key="3">
    <source>
        <dbReference type="PROSITE" id="PS50112"/>
    </source>
</evidence>
<dbReference type="SMART" id="SM00091">
    <property type="entry name" value="PAS"/>
    <property type="match status" value="2"/>
</dbReference>
<dbReference type="eggNOG" id="COG0840">
    <property type="taxonomic scope" value="Bacteria"/>
</dbReference>
<sequence length="427" mass="46945">MFSLFKNRNLEALRNAVPMIEFLPDGRILAANHRFCDMMGYHPDELLGQHHDIFCVPDPVGAARYTSILQDVAEDKPATRVFKRLRKDGVAVYLEATYLATRSQNGRIASVLQLAQDVTAQHLSRQQSGAIVQALNESTAMIEFTPEGFIVNANDRFLRSVGYRRDEIVGQHHRLLCKPQYANTAEYRGFWERLRQGVAGVGLFDRVRKDGTLLWLEASYNPIKDDMGNVRSVLKFATDVTQRENFNRESRLAVEETYRSSTRAQQQSEVLRLTGGASEQQVEALAGLVSESAGKIMALLKLSHSIGEMASGISDIAFKTNILALNAAIEAARAAEAGRGFSIVAAEVRSLAGAVALQAKEIDRLTQLTQRGVREAVTALEQCDSKAKEALASTQTASSALKELNQCTTQMEAVSRSLAAVFQAQPA</sequence>
<evidence type="ECO:0000313" key="5">
    <source>
        <dbReference type="EMBL" id="CAJ47957.1"/>
    </source>
</evidence>
<dbReference type="HOGENOM" id="CLU_000445_107_26_4"/>
<dbReference type="Proteomes" id="UP000001977">
    <property type="component" value="Chromosome"/>
</dbReference>
<dbReference type="Pfam" id="PF13426">
    <property type="entry name" value="PAS_9"/>
    <property type="match status" value="1"/>
</dbReference>
<dbReference type="SUPFAM" id="SSF55785">
    <property type="entry name" value="PYP-like sensor domain (PAS domain)"/>
    <property type="match status" value="2"/>
</dbReference>
<feature type="domain" description="PAS" evidence="3">
    <location>
        <begin position="25"/>
        <end position="76"/>
    </location>
</feature>
<dbReference type="PANTHER" id="PTHR24422">
    <property type="entry name" value="CHEMOTAXIS PROTEIN METHYLTRANSFERASE"/>
    <property type="match status" value="1"/>
</dbReference>
<protein>
    <submittedName>
        <fullName evidence="5">Methyl-accepting-chemotaxis-protein</fullName>
    </submittedName>
</protein>
<dbReference type="AlphaFoldDB" id="Q2KZJ3"/>
<evidence type="ECO:0000256" key="1">
    <source>
        <dbReference type="PROSITE-ProRule" id="PRU00284"/>
    </source>
</evidence>
<dbReference type="GO" id="GO:0007165">
    <property type="term" value="P:signal transduction"/>
    <property type="evidence" value="ECO:0007669"/>
    <property type="project" value="UniProtKB-KW"/>
</dbReference>
<dbReference type="SUPFAM" id="SSF58104">
    <property type="entry name" value="Methyl-accepting chemotaxis protein (MCP) signaling domain"/>
    <property type="match status" value="1"/>
</dbReference>
<dbReference type="InterPro" id="IPR004089">
    <property type="entry name" value="MCPsignal_dom"/>
</dbReference>
<reference evidence="5 6" key="1">
    <citation type="journal article" date="2006" name="J. Bacteriol.">
        <title>Comparison of the genome sequence of the poultry pathogen Bordetella avium with those of B. bronchiseptica, B. pertussis, and B. parapertussis reveals extensive diversity in surface structures associated with host interaction.</title>
        <authorList>
            <person name="Sebaihia M."/>
            <person name="Preston A."/>
            <person name="Maskell D.J."/>
            <person name="Kuzmiak H."/>
            <person name="Connell T.D."/>
            <person name="King N.D."/>
            <person name="Orndorff P.E."/>
            <person name="Miyamoto D.M."/>
            <person name="Thomson N.R."/>
            <person name="Harris D."/>
            <person name="Goble A."/>
            <person name="Lord A."/>
            <person name="Murphy L."/>
            <person name="Quail M.A."/>
            <person name="Rutter S."/>
            <person name="Squares R."/>
            <person name="Squares S."/>
            <person name="Woodward J."/>
            <person name="Parkhill J."/>
            <person name="Temple L.M."/>
        </authorList>
    </citation>
    <scope>NUCLEOTIDE SEQUENCE [LARGE SCALE GENOMIC DNA]</scope>
    <source>
        <strain evidence="5 6">197N</strain>
    </source>
</reference>
<dbReference type="SMART" id="SM00086">
    <property type="entry name" value="PAC"/>
    <property type="match status" value="2"/>
</dbReference>
<dbReference type="Pfam" id="PF00015">
    <property type="entry name" value="MCPsignal"/>
    <property type="match status" value="1"/>
</dbReference>
<dbReference type="KEGG" id="bav:BAV0353"/>
<name>Q2KZJ3_BORA1</name>
<keyword evidence="1" id="KW-0807">Transducer</keyword>
<feature type="domain" description="PAS" evidence="3">
    <location>
        <begin position="124"/>
        <end position="171"/>
    </location>
</feature>
<organism evidence="5 6">
    <name type="scientific">Bordetella avium (strain 197N)</name>
    <dbReference type="NCBI Taxonomy" id="360910"/>
    <lineage>
        <taxon>Bacteria</taxon>
        <taxon>Pseudomonadati</taxon>
        <taxon>Pseudomonadota</taxon>
        <taxon>Betaproteobacteria</taxon>
        <taxon>Burkholderiales</taxon>
        <taxon>Alcaligenaceae</taxon>
        <taxon>Bordetella</taxon>
    </lineage>
</organism>
<dbReference type="Pfam" id="PF08448">
    <property type="entry name" value="PAS_4"/>
    <property type="match status" value="1"/>
</dbReference>
<gene>
    <name evidence="5" type="ordered locus">BAV0353</name>
</gene>
<proteinExistence type="predicted"/>
<dbReference type="SMART" id="SM00283">
    <property type="entry name" value="MA"/>
    <property type="match status" value="1"/>
</dbReference>